<name>A0A8D9D102_BRACM</name>
<evidence type="ECO:0000313" key="2">
    <source>
        <dbReference type="Proteomes" id="UP000694005"/>
    </source>
</evidence>
<dbReference type="Proteomes" id="UP000694005">
    <property type="component" value="Chromosome A09"/>
</dbReference>
<dbReference type="Gramene" id="A09p74110.2_BraZ1">
    <property type="protein sequence ID" value="A09p74110.2_BraZ1.CDS"/>
    <property type="gene ID" value="A09g74110.2_BraZ1"/>
</dbReference>
<organism evidence="1 2">
    <name type="scientific">Brassica campestris</name>
    <name type="common">Field mustard</name>
    <dbReference type="NCBI Taxonomy" id="3711"/>
    <lineage>
        <taxon>Eukaryota</taxon>
        <taxon>Viridiplantae</taxon>
        <taxon>Streptophyta</taxon>
        <taxon>Embryophyta</taxon>
        <taxon>Tracheophyta</taxon>
        <taxon>Spermatophyta</taxon>
        <taxon>Magnoliopsida</taxon>
        <taxon>eudicotyledons</taxon>
        <taxon>Gunneridae</taxon>
        <taxon>Pentapetalae</taxon>
        <taxon>rosids</taxon>
        <taxon>malvids</taxon>
        <taxon>Brassicales</taxon>
        <taxon>Brassicaceae</taxon>
        <taxon>Brassiceae</taxon>
        <taxon>Brassica</taxon>
    </lineage>
</organism>
<proteinExistence type="predicted"/>
<dbReference type="AlphaFoldDB" id="A0A8D9D102"/>
<accession>A0A8D9D102</accession>
<dbReference type="EMBL" id="LS974625">
    <property type="protein sequence ID" value="CAG7866944.1"/>
    <property type="molecule type" value="Genomic_DNA"/>
</dbReference>
<protein>
    <submittedName>
        <fullName evidence="1">Uncharacterized protein</fullName>
    </submittedName>
</protein>
<evidence type="ECO:0000313" key="1">
    <source>
        <dbReference type="EMBL" id="CAG7866944.1"/>
    </source>
</evidence>
<sequence>MEDELESITRNKIWELVDRPTEVCSRNLCDTKMEVLCNTTHGGVCDTKVEARDTTHVPMESRFSKVKMNREINRLGVERKADILPVAHVRKMADVTELSSQ</sequence>
<gene>
    <name evidence="1" type="ORF">BRAPAZ1V2_A09P74110.2</name>
</gene>
<reference evidence="1 2" key="1">
    <citation type="submission" date="2021-07" db="EMBL/GenBank/DDBJ databases">
        <authorList>
            <consortium name="Genoscope - CEA"/>
            <person name="William W."/>
        </authorList>
    </citation>
    <scope>NUCLEOTIDE SEQUENCE [LARGE SCALE GENOMIC DNA]</scope>
</reference>